<evidence type="ECO:0000256" key="8">
    <source>
        <dbReference type="ARBA" id="ARBA00023002"/>
    </source>
</evidence>
<dbReference type="InterPro" id="IPR008927">
    <property type="entry name" value="6-PGluconate_DH-like_C_sf"/>
</dbReference>
<dbReference type="Proteomes" id="UP000694408">
    <property type="component" value="Unplaced"/>
</dbReference>
<organism evidence="16 17">
    <name type="scientific">Junco hyemalis</name>
    <name type="common">Dark-eyed junco</name>
    <dbReference type="NCBI Taxonomy" id="40217"/>
    <lineage>
        <taxon>Eukaryota</taxon>
        <taxon>Metazoa</taxon>
        <taxon>Chordata</taxon>
        <taxon>Craniata</taxon>
        <taxon>Vertebrata</taxon>
        <taxon>Euteleostomi</taxon>
        <taxon>Archelosauria</taxon>
        <taxon>Archosauria</taxon>
        <taxon>Dinosauria</taxon>
        <taxon>Saurischia</taxon>
        <taxon>Theropoda</taxon>
        <taxon>Coelurosauria</taxon>
        <taxon>Aves</taxon>
        <taxon>Neognathae</taxon>
        <taxon>Neoaves</taxon>
        <taxon>Telluraves</taxon>
        <taxon>Australaves</taxon>
        <taxon>Passeriformes</taxon>
        <taxon>Passerellidae</taxon>
        <taxon>Junco</taxon>
    </lineage>
</organism>
<evidence type="ECO:0000256" key="12">
    <source>
        <dbReference type="ARBA" id="ARBA00049975"/>
    </source>
</evidence>
<dbReference type="GO" id="GO:0055129">
    <property type="term" value="P:L-proline biosynthetic process"/>
    <property type="evidence" value="ECO:0007669"/>
    <property type="project" value="UniProtKB-UniPathway"/>
</dbReference>
<evidence type="ECO:0000256" key="11">
    <source>
        <dbReference type="ARBA" id="ARBA00049875"/>
    </source>
</evidence>
<dbReference type="HAMAP" id="MF_01925">
    <property type="entry name" value="P5C_reductase"/>
    <property type="match status" value="1"/>
</dbReference>
<dbReference type="InterPro" id="IPR036291">
    <property type="entry name" value="NAD(P)-bd_dom_sf"/>
</dbReference>
<dbReference type="PROSITE" id="PS00521">
    <property type="entry name" value="P5CR"/>
    <property type="match status" value="1"/>
</dbReference>
<dbReference type="Gene3D" id="3.40.50.720">
    <property type="entry name" value="NAD(P)-binding Rossmann-like Domain"/>
    <property type="match status" value="1"/>
</dbReference>
<comment type="pathway">
    <text evidence="2 13">Amino-acid biosynthesis; L-proline biosynthesis; L-proline from L-glutamate 5-semialdehyde: step 1/1.</text>
</comment>
<dbReference type="Gene3D" id="1.10.3730.10">
    <property type="entry name" value="ProC C-terminal domain-like"/>
    <property type="match status" value="1"/>
</dbReference>
<keyword evidence="17" id="KW-1185">Reference proteome</keyword>
<protein>
    <recommendedName>
        <fullName evidence="13">Pyrroline-5-carboxylate reductase</fullName>
        <ecNumber evidence="13">1.5.1.2</ecNumber>
    </recommendedName>
</protein>
<evidence type="ECO:0000256" key="4">
    <source>
        <dbReference type="ARBA" id="ARBA00022490"/>
    </source>
</evidence>
<evidence type="ECO:0000256" key="9">
    <source>
        <dbReference type="ARBA" id="ARBA00038523"/>
    </source>
</evidence>
<dbReference type="SUPFAM" id="SSF51735">
    <property type="entry name" value="NAD(P)-binding Rossmann-fold domains"/>
    <property type="match status" value="1"/>
</dbReference>
<comment type="subunit">
    <text evidence="9">Homodecamer; composed of 5 homodimers.</text>
</comment>
<dbReference type="InterPro" id="IPR028939">
    <property type="entry name" value="P5C_Rdtase_cat_N"/>
</dbReference>
<keyword evidence="8 13" id="KW-0560">Oxidoreductase</keyword>
<feature type="domain" description="Pyrroline-5-carboxylate reductase catalytic N-terminal" evidence="14">
    <location>
        <begin position="126"/>
        <end position="193"/>
    </location>
</feature>
<keyword evidence="5 13" id="KW-0028">Amino-acid biosynthesis</keyword>
<dbReference type="FunFam" id="3.40.50.720:FF:000367">
    <property type="entry name" value="Pyrroline-5-carboxylate reductase"/>
    <property type="match status" value="1"/>
</dbReference>
<dbReference type="SUPFAM" id="SSF48179">
    <property type="entry name" value="6-phosphogluconate dehydrogenase C-terminal domain-like"/>
    <property type="match status" value="1"/>
</dbReference>
<dbReference type="PANTHER" id="PTHR11645:SF0">
    <property type="entry name" value="PYRROLINE-5-CARBOXYLATE REDUCTASE 3"/>
    <property type="match status" value="1"/>
</dbReference>
<evidence type="ECO:0000313" key="17">
    <source>
        <dbReference type="Proteomes" id="UP000694408"/>
    </source>
</evidence>
<keyword evidence="6 13" id="KW-0641">Proline biosynthesis</keyword>
<dbReference type="PANTHER" id="PTHR11645">
    <property type="entry name" value="PYRROLINE-5-CARBOXYLATE REDUCTASE"/>
    <property type="match status" value="1"/>
</dbReference>
<evidence type="ECO:0000256" key="1">
    <source>
        <dbReference type="ARBA" id="ARBA00004496"/>
    </source>
</evidence>
<evidence type="ECO:0000256" key="10">
    <source>
        <dbReference type="ARBA" id="ARBA00049867"/>
    </source>
</evidence>
<dbReference type="Ensembl" id="ENSJHYT00000005571.1">
    <property type="protein sequence ID" value="ENSJHYP00000004519.1"/>
    <property type="gene ID" value="ENSJHYG00000003724.1"/>
</dbReference>
<keyword evidence="4" id="KW-0963">Cytoplasm</keyword>
<dbReference type="AlphaFoldDB" id="A0A8C5IME0"/>
<dbReference type="FunFam" id="1.10.3730.10:FF:000003">
    <property type="entry name" value="Pyrroline-5-carboxylate reductase 1, mitochondrial"/>
    <property type="match status" value="1"/>
</dbReference>
<evidence type="ECO:0000256" key="3">
    <source>
        <dbReference type="ARBA" id="ARBA00005525"/>
    </source>
</evidence>
<dbReference type="InterPro" id="IPR029036">
    <property type="entry name" value="P5CR_dimer"/>
</dbReference>
<evidence type="ECO:0000256" key="2">
    <source>
        <dbReference type="ARBA" id="ARBA00005205"/>
    </source>
</evidence>
<dbReference type="UniPathway" id="UPA00098">
    <property type="reaction ID" value="UER00361"/>
</dbReference>
<comment type="similarity">
    <text evidence="3 13">Belongs to the pyrroline-5-carboxylate reductase family.</text>
</comment>
<dbReference type="NCBIfam" id="TIGR00112">
    <property type="entry name" value="proC"/>
    <property type="match status" value="1"/>
</dbReference>
<dbReference type="Pfam" id="PF14748">
    <property type="entry name" value="P5CR_dimer"/>
    <property type="match status" value="1"/>
</dbReference>
<sequence length="363" mass="37742">MGQPCPIPVPVPQISVGTLGHPCPTDSECPALSLLPVCPRLSLSLSTVWGQPCPLGPPPLSLHPDTTSASPLCSMSPFGIMLGSWESHPGGNWGVWAVLRCSPNPGATLAAHPVPCVPPGKVPASNVLASAPSDRNLGAWRELGCRTTHCNLEVMYRSTLVFLATKPHILPGVLEEIRPAVGAQHIVVSLVAGVTIQTLQRLLPPGTKVLRIMPNLPCVVQAGAMVFSRGSNAGDEEAALLQSLLSSCGLCEEVPESYIDIHTGLSGSGVAYVYLFAEALAEGAVKMGMPGALASRIAAQTLLGAAKMLLETGEHPAKLRGDVCTPGGTTIHALHQLEKGALRATVMDAVEAATKRACEMAKD</sequence>
<comment type="catalytic activity">
    <reaction evidence="11">
        <text>L-proline + NAD(+) = (S)-1-pyrroline-5-carboxylate + NADH + 2 H(+)</text>
        <dbReference type="Rhea" id="RHEA:14105"/>
        <dbReference type="ChEBI" id="CHEBI:15378"/>
        <dbReference type="ChEBI" id="CHEBI:17388"/>
        <dbReference type="ChEBI" id="CHEBI:57540"/>
        <dbReference type="ChEBI" id="CHEBI:57945"/>
        <dbReference type="ChEBI" id="CHEBI:60039"/>
        <dbReference type="EC" id="1.5.1.2"/>
    </reaction>
    <physiologicalReaction direction="right-to-left" evidence="11">
        <dbReference type="Rhea" id="RHEA:14107"/>
    </physiologicalReaction>
</comment>
<comment type="function">
    <text evidence="12">Oxidoreductase that catalyzes the last step in proline biosynthesis, which corresponds to the reduction of pyrroline-5-carboxylate (P5C) to L-proline using NAD(P)H. Proline is synthesized from either glutamate or ornithine; both are converted to P5C, and then to proline via pyrroline-5-carboxylate reductases (PYCRs). PYCR3 is exclusively linked to the biosynthesis of proline from ornithine.</text>
</comment>
<evidence type="ECO:0000256" key="7">
    <source>
        <dbReference type="ARBA" id="ARBA00022857"/>
    </source>
</evidence>
<dbReference type="InterPro" id="IPR000304">
    <property type="entry name" value="Pyrroline-COOH_reductase"/>
</dbReference>
<evidence type="ECO:0000259" key="14">
    <source>
        <dbReference type="Pfam" id="PF03807"/>
    </source>
</evidence>
<evidence type="ECO:0000259" key="15">
    <source>
        <dbReference type="Pfam" id="PF14748"/>
    </source>
</evidence>
<dbReference type="InterPro" id="IPR053790">
    <property type="entry name" value="P5CR-like_CS"/>
</dbReference>
<evidence type="ECO:0000256" key="13">
    <source>
        <dbReference type="RuleBase" id="RU003903"/>
    </source>
</evidence>
<comment type="catalytic activity">
    <reaction evidence="10">
        <text>L-proline + NADP(+) = (S)-1-pyrroline-5-carboxylate + NADPH + 2 H(+)</text>
        <dbReference type="Rhea" id="RHEA:14109"/>
        <dbReference type="ChEBI" id="CHEBI:15378"/>
        <dbReference type="ChEBI" id="CHEBI:17388"/>
        <dbReference type="ChEBI" id="CHEBI:57783"/>
        <dbReference type="ChEBI" id="CHEBI:58349"/>
        <dbReference type="ChEBI" id="CHEBI:60039"/>
        <dbReference type="EC" id="1.5.1.2"/>
    </reaction>
    <physiologicalReaction direction="right-to-left" evidence="10">
        <dbReference type="Rhea" id="RHEA:14111"/>
    </physiologicalReaction>
</comment>
<dbReference type="GO" id="GO:0005737">
    <property type="term" value="C:cytoplasm"/>
    <property type="evidence" value="ECO:0007669"/>
    <property type="project" value="UniProtKB-SubCell"/>
</dbReference>
<evidence type="ECO:0000313" key="16">
    <source>
        <dbReference type="Ensembl" id="ENSJHYP00000004519.1"/>
    </source>
</evidence>
<evidence type="ECO:0000256" key="5">
    <source>
        <dbReference type="ARBA" id="ARBA00022605"/>
    </source>
</evidence>
<comment type="subcellular location">
    <subcellularLocation>
        <location evidence="1">Cytoplasm</location>
    </subcellularLocation>
</comment>
<reference evidence="16" key="1">
    <citation type="submission" date="2025-08" db="UniProtKB">
        <authorList>
            <consortium name="Ensembl"/>
        </authorList>
    </citation>
    <scope>IDENTIFICATION</scope>
</reference>
<dbReference type="EC" id="1.5.1.2" evidence="13"/>
<proteinExistence type="inferred from homology"/>
<dbReference type="Pfam" id="PF03807">
    <property type="entry name" value="F420_oxidored"/>
    <property type="match status" value="1"/>
</dbReference>
<feature type="domain" description="Pyrroline-5-carboxylate reductase dimerisation" evidence="15">
    <location>
        <begin position="256"/>
        <end position="360"/>
    </location>
</feature>
<reference evidence="16" key="2">
    <citation type="submission" date="2025-09" db="UniProtKB">
        <authorList>
            <consortium name="Ensembl"/>
        </authorList>
    </citation>
    <scope>IDENTIFICATION</scope>
</reference>
<keyword evidence="7 13" id="KW-0521">NADP</keyword>
<accession>A0A8C5IME0</accession>
<evidence type="ECO:0000256" key="6">
    <source>
        <dbReference type="ARBA" id="ARBA00022650"/>
    </source>
</evidence>
<dbReference type="GO" id="GO:0004735">
    <property type="term" value="F:pyrroline-5-carboxylate reductase activity"/>
    <property type="evidence" value="ECO:0007669"/>
    <property type="project" value="UniProtKB-EC"/>
</dbReference>
<name>A0A8C5IME0_JUNHY</name>